<dbReference type="CDD" id="cd01285">
    <property type="entry name" value="nucleoside_deaminase"/>
    <property type="match status" value="1"/>
</dbReference>
<dbReference type="EC" id="3.5.4.33" evidence="2"/>
<dbReference type="RefSeq" id="WP_372564315.1">
    <property type="nucleotide sequence ID" value="NZ_JBGOSP010000013.1"/>
</dbReference>
<dbReference type="PANTHER" id="PTHR11079">
    <property type="entry name" value="CYTOSINE DEAMINASE FAMILY MEMBER"/>
    <property type="match status" value="1"/>
</dbReference>
<dbReference type="Pfam" id="PF00383">
    <property type="entry name" value="dCMP_cyt_deam_1"/>
    <property type="match status" value="1"/>
</dbReference>
<dbReference type="GO" id="GO:0052717">
    <property type="term" value="F:tRNA-specific adenosine-34 deaminase activity"/>
    <property type="evidence" value="ECO:0007669"/>
    <property type="project" value="UniProtKB-EC"/>
</dbReference>
<proteinExistence type="predicted"/>
<evidence type="ECO:0000313" key="3">
    <source>
        <dbReference type="Proteomes" id="UP001571476"/>
    </source>
</evidence>
<dbReference type="SUPFAM" id="SSF53927">
    <property type="entry name" value="Cytidine deaminase-like"/>
    <property type="match status" value="1"/>
</dbReference>
<dbReference type="PANTHER" id="PTHR11079:SF190">
    <property type="entry name" value="CYTOSINE DEAMINASE"/>
    <property type="match status" value="1"/>
</dbReference>
<dbReference type="PROSITE" id="PS51747">
    <property type="entry name" value="CYT_DCMP_DEAMINASES_2"/>
    <property type="match status" value="1"/>
</dbReference>
<dbReference type="InterPro" id="IPR016193">
    <property type="entry name" value="Cytidine_deaminase-like"/>
</dbReference>
<evidence type="ECO:0000313" key="2">
    <source>
        <dbReference type="EMBL" id="MFA3839529.1"/>
    </source>
</evidence>
<reference evidence="2 3" key="1">
    <citation type="submission" date="2024-08" db="EMBL/GenBank/DDBJ databases">
        <title>Genome sequence of Streptomyces aureus CACIA-1.46HGO.</title>
        <authorList>
            <person name="Evangelista-Martinez Z."/>
        </authorList>
    </citation>
    <scope>NUCLEOTIDE SEQUENCE [LARGE SCALE GENOMIC DNA]</scope>
    <source>
        <strain evidence="2 3">CACIA-1.46HGO</strain>
    </source>
</reference>
<keyword evidence="2" id="KW-0378">Hydrolase</keyword>
<evidence type="ECO:0000259" key="1">
    <source>
        <dbReference type="PROSITE" id="PS51747"/>
    </source>
</evidence>
<name>A0ABV4SM37_9ACTN</name>
<keyword evidence="3" id="KW-1185">Reference proteome</keyword>
<sequence length="145" mass="15858">MERDMEWMNKAVDQAITGLHEGGMPIGAVLVAEGKELAAGRNRLAQWDSPLRHAEIDCLENAGSLPAATYAKSTLYTTLSPCQMCAGAVVLCGIPRVVIGENRNWRSSEDFLRSEGVEVVVLDLEDCHGPMSDFIAVRPDLWTWG</sequence>
<comment type="caution">
    <text evidence="2">The sequence shown here is derived from an EMBL/GenBank/DDBJ whole genome shotgun (WGS) entry which is preliminary data.</text>
</comment>
<feature type="domain" description="CMP/dCMP-type deaminase" evidence="1">
    <location>
        <begin position="2"/>
        <end position="115"/>
    </location>
</feature>
<dbReference type="EMBL" id="JBGOSP010000013">
    <property type="protein sequence ID" value="MFA3839529.1"/>
    <property type="molecule type" value="Genomic_DNA"/>
</dbReference>
<dbReference type="InterPro" id="IPR002125">
    <property type="entry name" value="CMP_dCMP_dom"/>
</dbReference>
<accession>A0ABV4SM37</accession>
<organism evidence="2 3">
    <name type="scientific">Streptomyces aureus</name>
    <dbReference type="NCBI Taxonomy" id="193461"/>
    <lineage>
        <taxon>Bacteria</taxon>
        <taxon>Bacillati</taxon>
        <taxon>Actinomycetota</taxon>
        <taxon>Actinomycetes</taxon>
        <taxon>Kitasatosporales</taxon>
        <taxon>Streptomycetaceae</taxon>
        <taxon>Streptomyces</taxon>
    </lineage>
</organism>
<dbReference type="Proteomes" id="UP001571476">
    <property type="component" value="Unassembled WGS sequence"/>
</dbReference>
<protein>
    <submittedName>
        <fullName evidence="2">Nucleoside deaminase</fullName>
        <ecNumber evidence="2">3.5.4.33</ecNumber>
    </submittedName>
</protein>
<dbReference type="Gene3D" id="3.40.140.10">
    <property type="entry name" value="Cytidine Deaminase, domain 2"/>
    <property type="match status" value="1"/>
</dbReference>
<gene>
    <name evidence="2" type="ORF">ACEG43_25710</name>
</gene>